<dbReference type="InterPro" id="IPR036691">
    <property type="entry name" value="Endo/exonu/phosph_ase_sf"/>
</dbReference>
<dbReference type="Gene3D" id="3.60.10.10">
    <property type="entry name" value="Endonuclease/exonuclease/phosphatase"/>
    <property type="match status" value="1"/>
</dbReference>
<protein>
    <recommendedName>
        <fullName evidence="2">Endonuclease/exonuclease/phosphatase domain-containing protein</fullName>
    </recommendedName>
</protein>
<gene>
    <name evidence="1" type="ORF">OCBIM_22038797mg</name>
</gene>
<dbReference type="EMBL" id="KQ423465">
    <property type="protein sequence ID" value="KOF72851.1"/>
    <property type="molecule type" value="Genomic_DNA"/>
</dbReference>
<name>A0A0L8G734_OCTBM</name>
<accession>A0A0L8G734</accession>
<organism evidence="1">
    <name type="scientific">Octopus bimaculoides</name>
    <name type="common">California two-spotted octopus</name>
    <dbReference type="NCBI Taxonomy" id="37653"/>
    <lineage>
        <taxon>Eukaryota</taxon>
        <taxon>Metazoa</taxon>
        <taxon>Spiralia</taxon>
        <taxon>Lophotrochozoa</taxon>
        <taxon>Mollusca</taxon>
        <taxon>Cephalopoda</taxon>
        <taxon>Coleoidea</taxon>
        <taxon>Octopodiformes</taxon>
        <taxon>Octopoda</taxon>
        <taxon>Incirrata</taxon>
        <taxon>Octopodidae</taxon>
        <taxon>Octopus</taxon>
    </lineage>
</organism>
<sequence>NNGLGRLARKSVPVGKELSRDNIDIATLSKTRLPESRKLQSKKDKEEEHEAGVAIDDWRMILRLAAKGNNFLNIVSCFFPTTSNDQALKMKLCEKFSSLISLIPQKENLILLEDINARIGTNKVGNCNSINGFLLQFCTVNPLLLKNTTFILLFGNHTSWMHLQSKH</sequence>
<dbReference type="AlphaFoldDB" id="A0A0L8G734"/>
<proteinExistence type="predicted"/>
<evidence type="ECO:0000313" key="1">
    <source>
        <dbReference type="EMBL" id="KOF72851.1"/>
    </source>
</evidence>
<feature type="non-terminal residue" evidence="1">
    <location>
        <position position="1"/>
    </location>
</feature>
<reference evidence="1" key="1">
    <citation type="submission" date="2015-07" db="EMBL/GenBank/DDBJ databases">
        <title>MeaNS - Measles Nucleotide Surveillance Program.</title>
        <authorList>
            <person name="Tran T."/>
            <person name="Druce J."/>
        </authorList>
    </citation>
    <scope>NUCLEOTIDE SEQUENCE</scope>
    <source>
        <strain evidence="1">UCB-OBI-ISO-001</strain>
        <tissue evidence="1">Gonad</tissue>
    </source>
</reference>
<evidence type="ECO:0008006" key="2">
    <source>
        <dbReference type="Google" id="ProtNLM"/>
    </source>
</evidence>